<dbReference type="NCBIfam" id="TIGR00266">
    <property type="entry name" value="TIGR00266 family protein"/>
    <property type="match status" value="1"/>
</dbReference>
<sequence length="227" mass="24253">MQYEIRQRPNFSIAKVVFDTPGEQLVVEAAAMVAKDSSIQMQTNMRGGLMGAAKRKLLGGESLFQNTFTSTRPGETIWVAPAAEGDLLPFDMDGQRSVFMSSGNYVASGPGITLDTAFQGAKGFFSGTSLFMIEAKGQGPLILGSYGAIHPVKVGPQGYLVDNNHIVAFTQGLNYSIRKVGGLRSLFKGGEGLICEFKGEGTVWVATRSSSALAAFVHPFRTVQSKS</sequence>
<dbReference type="InterPro" id="IPR016031">
    <property type="entry name" value="Trp_RNA-bd_attenuator-like_dom"/>
</dbReference>
<dbReference type="AlphaFoldDB" id="A0A5B8XT11"/>
<dbReference type="SUPFAM" id="SSF51219">
    <property type="entry name" value="TRAP-like"/>
    <property type="match status" value="1"/>
</dbReference>
<proteinExistence type="predicted"/>
<evidence type="ECO:0000313" key="1">
    <source>
        <dbReference type="EMBL" id="QED26776.1"/>
    </source>
</evidence>
<dbReference type="Pfam" id="PF01987">
    <property type="entry name" value="AIM24"/>
    <property type="match status" value="1"/>
</dbReference>
<dbReference type="EMBL" id="CP042467">
    <property type="protein sequence ID" value="QED26776.1"/>
    <property type="molecule type" value="Genomic_DNA"/>
</dbReference>
<dbReference type="OrthoDB" id="9779518at2"/>
<dbReference type="Gene3D" id="3.60.160.10">
    <property type="entry name" value="Mitochondrial biogenesis AIM24"/>
    <property type="match status" value="1"/>
</dbReference>
<dbReference type="PANTHER" id="PTHR43657">
    <property type="entry name" value="TRYPTOPHAN RNA-BINDING ATTENUATOR PROTEIN-LIKE PROTEIN"/>
    <property type="match status" value="1"/>
</dbReference>
<dbReference type="PANTHER" id="PTHR43657:SF1">
    <property type="entry name" value="ALTERED INHERITANCE OF MITOCHONDRIA PROTEIN 24, MITOCHONDRIAL"/>
    <property type="match status" value="1"/>
</dbReference>
<keyword evidence="2" id="KW-1185">Reference proteome</keyword>
<dbReference type="InterPro" id="IPR002838">
    <property type="entry name" value="AIM24"/>
</dbReference>
<reference evidence="1 2" key="1">
    <citation type="submission" date="2019-08" db="EMBL/GenBank/DDBJ databases">
        <authorList>
            <person name="Liang Q."/>
        </authorList>
    </citation>
    <scope>NUCLEOTIDE SEQUENCE [LARGE SCALE GENOMIC DNA]</scope>
    <source>
        <strain evidence="1 2">V1718</strain>
    </source>
</reference>
<name>A0A5B8XT11_9DELT</name>
<dbReference type="KEGG" id="bbae:FRD01_05870"/>
<protein>
    <submittedName>
        <fullName evidence="1">TIGR00266 family protein</fullName>
    </submittedName>
</protein>
<accession>A0A5B8XT11</accession>
<gene>
    <name evidence="1" type="ORF">FRD01_05870</name>
</gene>
<evidence type="ECO:0000313" key="2">
    <source>
        <dbReference type="Proteomes" id="UP000321595"/>
    </source>
</evidence>
<dbReference type="RefSeq" id="WP_146958461.1">
    <property type="nucleotide sequence ID" value="NZ_CP042467.1"/>
</dbReference>
<dbReference type="Proteomes" id="UP000321595">
    <property type="component" value="Chromosome"/>
</dbReference>
<dbReference type="InterPro" id="IPR036983">
    <property type="entry name" value="AIM24_sf"/>
</dbReference>
<organism evidence="1 2">
    <name type="scientific">Microvenator marinus</name>
    <dbReference type="NCBI Taxonomy" id="2600177"/>
    <lineage>
        <taxon>Bacteria</taxon>
        <taxon>Deltaproteobacteria</taxon>
        <taxon>Bradymonadales</taxon>
        <taxon>Microvenatoraceae</taxon>
        <taxon>Microvenator</taxon>
    </lineage>
</organism>